<dbReference type="OrthoDB" id="999432at2759"/>
<dbReference type="AlphaFoldDB" id="A0A2P5FCP3"/>
<protein>
    <submittedName>
        <fullName evidence="1">Uncharacterized protein</fullName>
    </submittedName>
</protein>
<proteinExistence type="predicted"/>
<organism evidence="1 2">
    <name type="scientific">Trema orientale</name>
    <name type="common">Charcoal tree</name>
    <name type="synonym">Celtis orientalis</name>
    <dbReference type="NCBI Taxonomy" id="63057"/>
    <lineage>
        <taxon>Eukaryota</taxon>
        <taxon>Viridiplantae</taxon>
        <taxon>Streptophyta</taxon>
        <taxon>Embryophyta</taxon>
        <taxon>Tracheophyta</taxon>
        <taxon>Spermatophyta</taxon>
        <taxon>Magnoliopsida</taxon>
        <taxon>eudicotyledons</taxon>
        <taxon>Gunneridae</taxon>
        <taxon>Pentapetalae</taxon>
        <taxon>rosids</taxon>
        <taxon>fabids</taxon>
        <taxon>Rosales</taxon>
        <taxon>Cannabaceae</taxon>
        <taxon>Trema</taxon>
    </lineage>
</organism>
<sequence>MVLLGCGRGVSGVEALLEKAIHWRIGNGWLPRPFSFKPISPAPTACPLGIWNEHVIEQLFLPMDKELIYSIPFSTVNINMDIGWDWILRWGNFKAMLPVLSSLLKFDFMCFLVLAEFPCIILSQTGYSSWSY</sequence>
<evidence type="ECO:0000313" key="1">
    <source>
        <dbReference type="EMBL" id="PON95570.1"/>
    </source>
</evidence>
<evidence type="ECO:0000313" key="2">
    <source>
        <dbReference type="Proteomes" id="UP000237000"/>
    </source>
</evidence>
<reference evidence="2" key="1">
    <citation type="submission" date="2016-06" db="EMBL/GenBank/DDBJ databases">
        <title>Parallel loss of symbiosis genes in relatives of nitrogen-fixing non-legume Parasponia.</title>
        <authorList>
            <person name="Van Velzen R."/>
            <person name="Holmer R."/>
            <person name="Bu F."/>
            <person name="Rutten L."/>
            <person name="Van Zeijl A."/>
            <person name="Liu W."/>
            <person name="Santuari L."/>
            <person name="Cao Q."/>
            <person name="Sharma T."/>
            <person name="Shen D."/>
            <person name="Roswanjaya Y."/>
            <person name="Wardhani T."/>
            <person name="Kalhor M.S."/>
            <person name="Jansen J."/>
            <person name="Van den Hoogen J."/>
            <person name="Gungor B."/>
            <person name="Hartog M."/>
            <person name="Hontelez J."/>
            <person name="Verver J."/>
            <person name="Yang W.-C."/>
            <person name="Schijlen E."/>
            <person name="Repin R."/>
            <person name="Schilthuizen M."/>
            <person name="Schranz E."/>
            <person name="Heidstra R."/>
            <person name="Miyata K."/>
            <person name="Fedorova E."/>
            <person name="Kohlen W."/>
            <person name="Bisseling T."/>
            <person name="Smit S."/>
            <person name="Geurts R."/>
        </authorList>
    </citation>
    <scope>NUCLEOTIDE SEQUENCE [LARGE SCALE GENOMIC DNA]</scope>
    <source>
        <strain evidence="2">cv. RG33-2</strain>
    </source>
</reference>
<accession>A0A2P5FCP3</accession>
<name>A0A2P5FCP3_TREOI</name>
<dbReference type="EMBL" id="JXTC01000044">
    <property type="protein sequence ID" value="PON95570.1"/>
    <property type="molecule type" value="Genomic_DNA"/>
</dbReference>
<dbReference type="Proteomes" id="UP000237000">
    <property type="component" value="Unassembled WGS sequence"/>
</dbReference>
<comment type="caution">
    <text evidence="1">The sequence shown here is derived from an EMBL/GenBank/DDBJ whole genome shotgun (WGS) entry which is preliminary data.</text>
</comment>
<gene>
    <name evidence="1" type="ORF">TorRG33x02_087160</name>
</gene>
<dbReference type="InParanoid" id="A0A2P5FCP3"/>
<keyword evidence="2" id="KW-1185">Reference proteome</keyword>